<keyword evidence="9" id="KW-1185">Reference proteome</keyword>
<sequence>MSADKVNSSLEQRQAISKLDAILDYAHVTYPLIASLLEEGFYTRLYLDTQSDMAKSKQQMLIHRQNALLHSKQFNEFINDNQQTINQFPTLRAQIEKIEKQLIELKVVREVADNKSHLSRDYMTELGREVHTMYEINTLIRSLLMTLSEIVVIASSEQQLGKMSNAYYYLVASSVERSFHDSFINTAINSQLDVYIYGEIFRSATAIQTYNSLFYNFASPFAQNVLNEMRKSPSYLKSEEVALKARTNIYQTVNKPLDIGTTNWPTTVKNMAQLQQHAIERVLKELIDTKNQLIEQAQNNLYSNISTLALLILLLTVISWFIIRSITQPLSEIVSQVSQLARSKDLTHQFKHQGNDELTELTNAFNLLITGFHSTLSKIAKESVQIANNSQTMHNTIQNSTSLSNNQQLATHSISVAINQMTATISEVSAMTNRTHQAIEQAHSVSTQSLANSNISQTMMQTLTTELSATTDVVNELDEQAKLISNILNVIEGIAEQTNLLALNAAIEAARAGTTGRGFAVVADEVRNLASRTQQSTQQIQSQINALQSGASTATHSMSQLQSHSAQAIESVINNAQSFTQLKEQLDQVMDMALQIATATEEQTSVSNSINEQITLINNDAQSVANTTQSSQQTVDSLTRIVANLESYINEFTLVTPPKNNL</sequence>
<comment type="similarity">
    <text evidence="3">Belongs to the methyl-accepting chemotaxis (MCP) protein family.</text>
</comment>
<organism evidence="8 9">
    <name type="scientific">Pseudoalteromonas haloplanktis</name>
    <name type="common">Alteromonas haloplanktis</name>
    <dbReference type="NCBI Taxonomy" id="228"/>
    <lineage>
        <taxon>Bacteria</taxon>
        <taxon>Pseudomonadati</taxon>
        <taxon>Pseudomonadota</taxon>
        <taxon>Gammaproteobacteria</taxon>
        <taxon>Alteromonadales</taxon>
        <taxon>Pseudoalteromonadaceae</taxon>
        <taxon>Pseudoalteromonas</taxon>
    </lineage>
</organism>
<evidence type="ECO:0000256" key="5">
    <source>
        <dbReference type="SAM" id="Phobius"/>
    </source>
</evidence>
<dbReference type="Pfam" id="PF00015">
    <property type="entry name" value="MCPsignal"/>
    <property type="match status" value="1"/>
</dbReference>
<evidence type="ECO:0000259" key="7">
    <source>
        <dbReference type="PROSITE" id="PS50885"/>
    </source>
</evidence>
<evidence type="ECO:0000256" key="2">
    <source>
        <dbReference type="ARBA" id="ARBA00023224"/>
    </source>
</evidence>
<feature type="domain" description="Methyl-accepting transducer" evidence="6">
    <location>
        <begin position="382"/>
        <end position="618"/>
    </location>
</feature>
<dbReference type="SUPFAM" id="SSF58104">
    <property type="entry name" value="Methyl-accepting chemotaxis protein (MCP) signaling domain"/>
    <property type="match status" value="1"/>
</dbReference>
<dbReference type="PROSITE" id="PS50111">
    <property type="entry name" value="CHEMOTAXIS_TRANSDUC_2"/>
    <property type="match status" value="1"/>
</dbReference>
<evidence type="ECO:0000256" key="4">
    <source>
        <dbReference type="PROSITE-ProRule" id="PRU00284"/>
    </source>
</evidence>
<evidence type="ECO:0000256" key="1">
    <source>
        <dbReference type="ARBA" id="ARBA00004370"/>
    </source>
</evidence>
<dbReference type="SMART" id="SM00283">
    <property type="entry name" value="MA"/>
    <property type="match status" value="1"/>
</dbReference>
<comment type="caution">
    <text evidence="8">The sequence shown here is derived from an EMBL/GenBank/DDBJ whole genome shotgun (WGS) entry which is preliminary data.</text>
</comment>
<dbReference type="PANTHER" id="PTHR32089">
    <property type="entry name" value="METHYL-ACCEPTING CHEMOTAXIS PROTEIN MCPB"/>
    <property type="match status" value="1"/>
</dbReference>
<dbReference type="Pfam" id="PF00672">
    <property type="entry name" value="HAMP"/>
    <property type="match status" value="1"/>
</dbReference>
<dbReference type="EMBL" id="JAVIFY010000017">
    <property type="protein sequence ID" value="MDQ9093558.1"/>
    <property type="molecule type" value="Genomic_DNA"/>
</dbReference>
<protein>
    <submittedName>
        <fullName evidence="8">Methyl-accepting chemotaxis protein</fullName>
    </submittedName>
</protein>
<dbReference type="InterPro" id="IPR003660">
    <property type="entry name" value="HAMP_dom"/>
</dbReference>
<name>A0ABU1BGG2_PSEHA</name>
<evidence type="ECO:0000313" key="8">
    <source>
        <dbReference type="EMBL" id="MDQ9093558.1"/>
    </source>
</evidence>
<dbReference type="RefSeq" id="WP_309039602.1">
    <property type="nucleotide sequence ID" value="NZ_JAVIFY010000017.1"/>
</dbReference>
<dbReference type="CDD" id="cd06225">
    <property type="entry name" value="HAMP"/>
    <property type="match status" value="1"/>
</dbReference>
<keyword evidence="5" id="KW-1133">Transmembrane helix</keyword>
<reference evidence="8 9" key="1">
    <citation type="submission" date="2023-08" db="EMBL/GenBank/DDBJ databases">
        <title>Pseudoalteromonas haloplanktis LL1 genome.</title>
        <authorList>
            <person name="Wu S."/>
        </authorList>
    </citation>
    <scope>NUCLEOTIDE SEQUENCE [LARGE SCALE GENOMIC DNA]</scope>
    <source>
        <strain evidence="8 9">LL1</strain>
    </source>
</reference>
<dbReference type="Gene3D" id="1.10.287.950">
    <property type="entry name" value="Methyl-accepting chemotaxis protein"/>
    <property type="match status" value="1"/>
</dbReference>
<evidence type="ECO:0000259" key="6">
    <source>
        <dbReference type="PROSITE" id="PS50111"/>
    </source>
</evidence>
<dbReference type="PANTHER" id="PTHR32089:SF112">
    <property type="entry name" value="LYSOZYME-LIKE PROTEIN-RELATED"/>
    <property type="match status" value="1"/>
</dbReference>
<comment type="subcellular location">
    <subcellularLocation>
        <location evidence="1">Membrane</location>
    </subcellularLocation>
</comment>
<dbReference type="Proteomes" id="UP001226574">
    <property type="component" value="Unassembled WGS sequence"/>
</dbReference>
<keyword evidence="5" id="KW-0472">Membrane</keyword>
<keyword evidence="2 4" id="KW-0807">Transducer</keyword>
<dbReference type="SMART" id="SM00304">
    <property type="entry name" value="HAMP"/>
    <property type="match status" value="1"/>
</dbReference>
<dbReference type="PRINTS" id="PR00260">
    <property type="entry name" value="CHEMTRNSDUCR"/>
</dbReference>
<evidence type="ECO:0000313" key="9">
    <source>
        <dbReference type="Proteomes" id="UP001226574"/>
    </source>
</evidence>
<gene>
    <name evidence="8" type="ORF">RC083_18475</name>
</gene>
<dbReference type="InterPro" id="IPR004090">
    <property type="entry name" value="Chemotax_Me-accpt_rcpt"/>
</dbReference>
<accession>A0ABU1BGG2</accession>
<dbReference type="InterPro" id="IPR004089">
    <property type="entry name" value="MCPsignal_dom"/>
</dbReference>
<feature type="transmembrane region" description="Helical" evidence="5">
    <location>
        <begin position="301"/>
        <end position="323"/>
    </location>
</feature>
<feature type="domain" description="HAMP" evidence="7">
    <location>
        <begin position="324"/>
        <end position="377"/>
    </location>
</feature>
<proteinExistence type="inferred from homology"/>
<dbReference type="PROSITE" id="PS50885">
    <property type="entry name" value="HAMP"/>
    <property type="match status" value="1"/>
</dbReference>
<keyword evidence="5" id="KW-0812">Transmembrane</keyword>
<evidence type="ECO:0000256" key="3">
    <source>
        <dbReference type="ARBA" id="ARBA00029447"/>
    </source>
</evidence>